<evidence type="ECO:0000256" key="1">
    <source>
        <dbReference type="SAM" id="Coils"/>
    </source>
</evidence>
<dbReference type="SUPFAM" id="SSF69989">
    <property type="entry name" value="C-terminal domain of PLC-beta"/>
    <property type="match status" value="1"/>
</dbReference>
<dbReference type="EMBL" id="WIXE01017096">
    <property type="protein sequence ID" value="KAK5972033.1"/>
    <property type="molecule type" value="Genomic_DNA"/>
</dbReference>
<evidence type="ECO:0000313" key="3">
    <source>
        <dbReference type="Proteomes" id="UP001331761"/>
    </source>
</evidence>
<keyword evidence="3" id="KW-1185">Reference proteome</keyword>
<organism evidence="2 3">
    <name type="scientific">Trichostrongylus colubriformis</name>
    <name type="common">Black scour worm</name>
    <dbReference type="NCBI Taxonomy" id="6319"/>
    <lineage>
        <taxon>Eukaryota</taxon>
        <taxon>Metazoa</taxon>
        <taxon>Ecdysozoa</taxon>
        <taxon>Nematoda</taxon>
        <taxon>Chromadorea</taxon>
        <taxon>Rhabditida</taxon>
        <taxon>Rhabditina</taxon>
        <taxon>Rhabditomorpha</taxon>
        <taxon>Strongyloidea</taxon>
        <taxon>Trichostrongylidae</taxon>
        <taxon>Trichostrongylus</taxon>
    </lineage>
</organism>
<feature type="coiled-coil region" evidence="1">
    <location>
        <begin position="45"/>
        <end position="109"/>
    </location>
</feature>
<comment type="caution">
    <text evidence="2">The sequence shown here is derived from an EMBL/GenBank/DDBJ whole genome shotgun (WGS) entry which is preliminary data.</text>
</comment>
<name>A0AAN8IIV0_TRICO</name>
<keyword evidence="1" id="KW-0175">Coiled coil</keyword>
<dbReference type="Proteomes" id="UP001331761">
    <property type="component" value="Unassembled WGS sequence"/>
</dbReference>
<dbReference type="AlphaFoldDB" id="A0AAN8IIV0"/>
<reference evidence="2 3" key="1">
    <citation type="submission" date="2019-10" db="EMBL/GenBank/DDBJ databases">
        <title>Assembly and Annotation for the nematode Trichostrongylus colubriformis.</title>
        <authorList>
            <person name="Martin J."/>
        </authorList>
    </citation>
    <scope>NUCLEOTIDE SEQUENCE [LARGE SCALE GENOMIC DNA]</scope>
    <source>
        <strain evidence="2">G859</strain>
        <tissue evidence="2">Whole worm</tissue>
    </source>
</reference>
<protein>
    <submittedName>
        <fullName evidence="2">Uncharacterized protein</fullName>
    </submittedName>
</protein>
<accession>A0AAN8IIV0</accession>
<gene>
    <name evidence="2" type="ORF">GCK32_006037</name>
</gene>
<proteinExistence type="predicted"/>
<evidence type="ECO:0000313" key="2">
    <source>
        <dbReference type="EMBL" id="KAK5972033.1"/>
    </source>
</evidence>
<sequence length="204" mass="24556">MFRKLSDTCQRLLFRDHKSKSEDTMSDHTALSLHATEIPEWILKMAENERRYENAKRKAEVELERCRSHIRREFEHRRKQAEETYNAEIESMRHKLDRRLKDLEQAQTDMAVTKFRRLSMDQSIRSREEREKKMREVNESSKQVFNNERKRFSVGAEQLIEQKQNEHRELMRKIAIQEAKALERLDEIVATINDDSPPVRSTSR</sequence>
<feature type="coiled-coil region" evidence="1">
    <location>
        <begin position="153"/>
        <end position="180"/>
    </location>
</feature>